<proteinExistence type="predicted"/>
<protein>
    <recommendedName>
        <fullName evidence="3">DUF1540 domain-containing protein</fullName>
    </recommendedName>
</protein>
<gene>
    <name evidence="1" type="ORF">HF849_17690</name>
</gene>
<evidence type="ECO:0000313" key="2">
    <source>
        <dbReference type="Proteomes" id="UP000587880"/>
    </source>
</evidence>
<dbReference type="AlphaFoldDB" id="A0A7X9SR44"/>
<evidence type="ECO:0000313" key="1">
    <source>
        <dbReference type="EMBL" id="NMF06551.1"/>
    </source>
</evidence>
<comment type="caution">
    <text evidence="1">The sequence shown here is derived from an EMBL/GenBank/DDBJ whole genome shotgun (WGS) entry which is preliminary data.</text>
</comment>
<sequence length="51" mass="6130">MIVYCKASECSFNNNGECQKKSILMKDIEEKENIKFKDNDFMVCVSFEWRR</sequence>
<organism evidence="1 2">
    <name type="scientific">Clostridium beijerinckii</name>
    <name type="common">Clostridium MP</name>
    <dbReference type="NCBI Taxonomy" id="1520"/>
    <lineage>
        <taxon>Bacteria</taxon>
        <taxon>Bacillati</taxon>
        <taxon>Bacillota</taxon>
        <taxon>Clostridia</taxon>
        <taxon>Eubacteriales</taxon>
        <taxon>Clostridiaceae</taxon>
        <taxon>Clostridium</taxon>
    </lineage>
</organism>
<accession>A0A7X9SR44</accession>
<dbReference type="EMBL" id="JABAGD010000036">
    <property type="protein sequence ID" value="NMF06551.1"/>
    <property type="molecule type" value="Genomic_DNA"/>
</dbReference>
<evidence type="ECO:0008006" key="3">
    <source>
        <dbReference type="Google" id="ProtNLM"/>
    </source>
</evidence>
<dbReference type="RefSeq" id="WP_168982651.1">
    <property type="nucleotide sequence ID" value="NZ_JABAGD010000036.1"/>
</dbReference>
<reference evidence="1 2" key="1">
    <citation type="submission" date="2020-04" db="EMBL/GenBank/DDBJ databases">
        <authorList>
            <person name="Hitch T.C.A."/>
            <person name="Wylensek D."/>
            <person name="Clavel T."/>
        </authorList>
    </citation>
    <scope>NUCLEOTIDE SEQUENCE [LARGE SCALE GENOMIC DNA]</scope>
    <source>
        <strain evidence="1 2">WB01_NA02</strain>
    </source>
</reference>
<dbReference type="Proteomes" id="UP000587880">
    <property type="component" value="Unassembled WGS sequence"/>
</dbReference>
<name>A0A7X9SR44_CLOBE</name>